<evidence type="ECO:0000256" key="5">
    <source>
        <dbReference type="ARBA" id="ARBA00022448"/>
    </source>
</evidence>
<dbReference type="InterPro" id="IPR030922">
    <property type="entry name" value="LptF"/>
</dbReference>
<feature type="transmembrane region" description="Helical" evidence="12">
    <location>
        <begin position="334"/>
        <end position="353"/>
    </location>
</feature>
<comment type="caution">
    <text evidence="13">The sequence shown here is derived from an EMBL/GenBank/DDBJ whole genome shotgun (WGS) entry which is preliminary data.</text>
</comment>
<keyword evidence="9 12" id="KW-1133">Transmembrane helix</keyword>
<feature type="transmembrane region" description="Helical" evidence="12">
    <location>
        <begin position="99"/>
        <end position="123"/>
    </location>
</feature>
<evidence type="ECO:0000256" key="8">
    <source>
        <dbReference type="ARBA" id="ARBA00022692"/>
    </source>
</evidence>
<dbReference type="NCBIfam" id="TIGR04407">
    <property type="entry name" value="LptF_YjgP"/>
    <property type="match status" value="1"/>
</dbReference>
<feature type="transmembrane region" description="Helical" evidence="12">
    <location>
        <begin position="58"/>
        <end position="78"/>
    </location>
</feature>
<gene>
    <name evidence="13" type="ORF">C7443_11358</name>
</gene>
<evidence type="ECO:0000256" key="12">
    <source>
        <dbReference type="SAM" id="Phobius"/>
    </source>
</evidence>
<evidence type="ECO:0000256" key="1">
    <source>
        <dbReference type="ARBA" id="ARBA00002265"/>
    </source>
</evidence>
<reference evidence="13 14" key="1">
    <citation type="submission" date="2018-05" db="EMBL/GenBank/DDBJ databases">
        <title>Genomic Encyclopedia of Type Strains, Phase IV (KMG-IV): sequencing the most valuable type-strain genomes for metagenomic binning, comparative biology and taxonomic classification.</title>
        <authorList>
            <person name="Goeker M."/>
        </authorList>
    </citation>
    <scope>NUCLEOTIDE SEQUENCE [LARGE SCALE GENOMIC DNA]</scope>
    <source>
        <strain evidence="13 14">DSM 23606</strain>
    </source>
</reference>
<dbReference type="GO" id="GO:0055085">
    <property type="term" value="P:transmembrane transport"/>
    <property type="evidence" value="ECO:0007669"/>
    <property type="project" value="InterPro"/>
</dbReference>
<keyword evidence="8 12" id="KW-0812">Transmembrane</keyword>
<dbReference type="Proteomes" id="UP000246569">
    <property type="component" value="Unassembled WGS sequence"/>
</dbReference>
<sequence>MLKIVDRFLLREIAAASAATLVVLLAIVLSSRLATYLTQVANGLLVKEVILQMLGLQSIRFLPILIPIAMLLGILLTLGRLYQDSEMVALTGCGYPPSALYRPMLMLGLPLAALVAWVALWVAPWAASLQQDLQIRARQQAQTSVFSPGTFREAGGGRHVVYVESIDPTDGELVRVFIHSRDASGDRIAITTGDRGRQEITDDGTRYMVLDHGYRYEGVPGQKDYRQTRFERLRVRLDAPSVGEGSLKREAMATADLIGGGPREYAELHARIGAAVSLPLIALVAPLLAKARPRESRYGRILGGVLVYAVYMNLLGIGKAWLEKGTLGPVAGLWWAHGLLATVGVALWIYHYGWPRVGKSA</sequence>
<dbReference type="PANTHER" id="PTHR33529">
    <property type="entry name" value="SLR0882 PROTEIN-RELATED"/>
    <property type="match status" value="1"/>
</dbReference>
<comment type="similarity">
    <text evidence="3">Belongs to the LptF/LptG family.</text>
</comment>
<evidence type="ECO:0000313" key="13">
    <source>
        <dbReference type="EMBL" id="PWV58877.1"/>
    </source>
</evidence>
<evidence type="ECO:0000256" key="11">
    <source>
        <dbReference type="ARBA" id="ARBA00026081"/>
    </source>
</evidence>
<evidence type="ECO:0000256" key="6">
    <source>
        <dbReference type="ARBA" id="ARBA00022475"/>
    </source>
</evidence>
<evidence type="ECO:0000256" key="7">
    <source>
        <dbReference type="ARBA" id="ARBA00022519"/>
    </source>
</evidence>
<protein>
    <recommendedName>
        <fullName evidence="4">Lipopolysaccharide export system permease protein LptF</fullName>
    </recommendedName>
</protein>
<organism evidence="13 14">
    <name type="scientific">Plasticicumulans acidivorans</name>
    <dbReference type="NCBI Taxonomy" id="886464"/>
    <lineage>
        <taxon>Bacteria</taxon>
        <taxon>Pseudomonadati</taxon>
        <taxon>Pseudomonadota</taxon>
        <taxon>Gammaproteobacteria</taxon>
        <taxon>Candidatus Competibacteraceae</taxon>
        <taxon>Plasticicumulans</taxon>
    </lineage>
</organism>
<dbReference type="GO" id="GO:0043190">
    <property type="term" value="C:ATP-binding cassette (ABC) transporter complex"/>
    <property type="evidence" value="ECO:0007669"/>
    <property type="project" value="InterPro"/>
</dbReference>
<dbReference type="EMBL" id="QGTJ01000013">
    <property type="protein sequence ID" value="PWV58877.1"/>
    <property type="molecule type" value="Genomic_DNA"/>
</dbReference>
<keyword evidence="14" id="KW-1185">Reference proteome</keyword>
<dbReference type="RefSeq" id="WP_110020106.1">
    <property type="nucleotide sequence ID" value="NZ_QGTJ01000013.1"/>
</dbReference>
<proteinExistence type="inferred from homology"/>
<keyword evidence="6" id="KW-1003">Cell membrane</keyword>
<evidence type="ECO:0000313" key="14">
    <source>
        <dbReference type="Proteomes" id="UP000246569"/>
    </source>
</evidence>
<evidence type="ECO:0000256" key="2">
    <source>
        <dbReference type="ARBA" id="ARBA00004429"/>
    </source>
</evidence>
<dbReference type="GO" id="GO:0015920">
    <property type="term" value="P:lipopolysaccharide transport"/>
    <property type="evidence" value="ECO:0007669"/>
    <property type="project" value="TreeGrafter"/>
</dbReference>
<dbReference type="PANTHER" id="PTHR33529:SF7">
    <property type="entry name" value="LIPOPOLYSACCHARIDE EXPORT SYSTEM PERMEASE PROTEIN LPTF"/>
    <property type="match status" value="1"/>
</dbReference>
<evidence type="ECO:0000256" key="10">
    <source>
        <dbReference type="ARBA" id="ARBA00023136"/>
    </source>
</evidence>
<dbReference type="OrthoDB" id="9778062at2"/>
<evidence type="ECO:0000256" key="9">
    <source>
        <dbReference type="ARBA" id="ARBA00022989"/>
    </source>
</evidence>
<comment type="subunit">
    <text evidence="11">Component of the lipopolysaccharide transport and assembly complex. The LptBFG transporter is composed of two ATP-binding proteins (LptB) and two transmembrane proteins (LptF and LptG).</text>
</comment>
<accession>A0A317MW14</accession>
<keyword evidence="7" id="KW-0997">Cell inner membrane</keyword>
<name>A0A317MW14_9GAMM</name>
<evidence type="ECO:0000256" key="4">
    <source>
        <dbReference type="ARBA" id="ARBA00014213"/>
    </source>
</evidence>
<comment type="function">
    <text evidence="1">Part of the ABC transporter complex LptBFG involved in the translocation of lipopolysaccharide (LPS) from the inner membrane to the outer membrane.</text>
</comment>
<dbReference type="Pfam" id="PF03739">
    <property type="entry name" value="LptF_LptG"/>
    <property type="match status" value="1"/>
</dbReference>
<comment type="subcellular location">
    <subcellularLocation>
        <location evidence="2">Cell inner membrane</location>
        <topology evidence="2">Multi-pass membrane protein</topology>
    </subcellularLocation>
</comment>
<feature type="transmembrane region" description="Helical" evidence="12">
    <location>
        <begin position="301"/>
        <end position="322"/>
    </location>
</feature>
<dbReference type="InterPro" id="IPR005495">
    <property type="entry name" value="LptG/LptF_permease"/>
</dbReference>
<evidence type="ECO:0000256" key="3">
    <source>
        <dbReference type="ARBA" id="ARBA00007725"/>
    </source>
</evidence>
<dbReference type="AlphaFoldDB" id="A0A317MW14"/>
<keyword evidence="10 12" id="KW-0472">Membrane</keyword>
<keyword evidence="5" id="KW-0813">Transport</keyword>